<dbReference type="InterPro" id="IPR041078">
    <property type="entry name" value="Plavaka"/>
</dbReference>
<organism evidence="1 2">
    <name type="scientific">Scleroderma citrinum Foug A</name>
    <dbReference type="NCBI Taxonomy" id="1036808"/>
    <lineage>
        <taxon>Eukaryota</taxon>
        <taxon>Fungi</taxon>
        <taxon>Dikarya</taxon>
        <taxon>Basidiomycota</taxon>
        <taxon>Agaricomycotina</taxon>
        <taxon>Agaricomycetes</taxon>
        <taxon>Agaricomycetidae</taxon>
        <taxon>Boletales</taxon>
        <taxon>Sclerodermatineae</taxon>
        <taxon>Sclerodermataceae</taxon>
        <taxon>Scleroderma</taxon>
    </lineage>
</organism>
<feature type="non-terminal residue" evidence="1">
    <location>
        <position position="1"/>
    </location>
</feature>
<protein>
    <submittedName>
        <fullName evidence="1">Uncharacterized protein</fullName>
    </submittedName>
</protein>
<evidence type="ECO:0000313" key="2">
    <source>
        <dbReference type="Proteomes" id="UP000053989"/>
    </source>
</evidence>
<dbReference type="InParanoid" id="A0A0C3DDE4"/>
<gene>
    <name evidence="1" type="ORF">SCLCIDRAFT_136862</name>
</gene>
<dbReference type="HOGENOM" id="CLU_002498_4_2_1"/>
<evidence type="ECO:0000313" key="1">
    <source>
        <dbReference type="EMBL" id="KIM54424.1"/>
    </source>
</evidence>
<name>A0A0C3DDE4_9AGAM</name>
<dbReference type="AlphaFoldDB" id="A0A0C3DDE4"/>
<accession>A0A0C3DDE4</accession>
<dbReference type="EMBL" id="KN822155">
    <property type="protein sequence ID" value="KIM54424.1"/>
    <property type="molecule type" value="Genomic_DNA"/>
</dbReference>
<dbReference type="OrthoDB" id="3208495at2759"/>
<proteinExistence type="predicted"/>
<reference evidence="1 2" key="1">
    <citation type="submission" date="2014-04" db="EMBL/GenBank/DDBJ databases">
        <authorList>
            <consortium name="DOE Joint Genome Institute"/>
            <person name="Kuo A."/>
            <person name="Kohler A."/>
            <person name="Nagy L.G."/>
            <person name="Floudas D."/>
            <person name="Copeland A."/>
            <person name="Barry K.W."/>
            <person name="Cichocki N."/>
            <person name="Veneault-Fourrey C."/>
            <person name="LaButti K."/>
            <person name="Lindquist E.A."/>
            <person name="Lipzen A."/>
            <person name="Lundell T."/>
            <person name="Morin E."/>
            <person name="Murat C."/>
            <person name="Sun H."/>
            <person name="Tunlid A."/>
            <person name="Henrissat B."/>
            <person name="Grigoriev I.V."/>
            <person name="Hibbett D.S."/>
            <person name="Martin F."/>
            <person name="Nordberg H.P."/>
            <person name="Cantor M.N."/>
            <person name="Hua S.X."/>
        </authorList>
    </citation>
    <scope>NUCLEOTIDE SEQUENCE [LARGE SCALE GENOMIC DNA]</scope>
    <source>
        <strain evidence="1 2">Foug A</strain>
    </source>
</reference>
<dbReference type="Proteomes" id="UP000053989">
    <property type="component" value="Unassembled WGS sequence"/>
</dbReference>
<dbReference type="Pfam" id="PF18759">
    <property type="entry name" value="Plavaka"/>
    <property type="match status" value="1"/>
</dbReference>
<reference evidence="2" key="2">
    <citation type="submission" date="2015-01" db="EMBL/GenBank/DDBJ databases">
        <title>Evolutionary Origins and Diversification of the Mycorrhizal Mutualists.</title>
        <authorList>
            <consortium name="DOE Joint Genome Institute"/>
            <consortium name="Mycorrhizal Genomics Consortium"/>
            <person name="Kohler A."/>
            <person name="Kuo A."/>
            <person name="Nagy L.G."/>
            <person name="Floudas D."/>
            <person name="Copeland A."/>
            <person name="Barry K.W."/>
            <person name="Cichocki N."/>
            <person name="Veneault-Fourrey C."/>
            <person name="LaButti K."/>
            <person name="Lindquist E.A."/>
            <person name="Lipzen A."/>
            <person name="Lundell T."/>
            <person name="Morin E."/>
            <person name="Murat C."/>
            <person name="Riley R."/>
            <person name="Ohm R."/>
            <person name="Sun H."/>
            <person name="Tunlid A."/>
            <person name="Henrissat B."/>
            <person name="Grigoriev I.V."/>
            <person name="Hibbett D.S."/>
            <person name="Martin F."/>
        </authorList>
    </citation>
    <scope>NUCLEOTIDE SEQUENCE [LARGE SCALE GENOMIC DNA]</scope>
    <source>
        <strain evidence="2">Foug A</strain>
    </source>
</reference>
<dbReference type="STRING" id="1036808.A0A0C3DDE4"/>
<keyword evidence="2" id="KW-1185">Reference proteome</keyword>
<sequence>HCKRELIHAIWMLLLDDEFIEAYRNGIVVRCYDGVLCCIYPRIFTYSADYPEKILLVTICDNGSSPCPRCCVPRALFGRLGFVSDILSRLSQACNYLQNKIRSARHAIYQCGKAIKSVTIEQILKEHSLVPTLVSSAL</sequence>